<dbReference type="GO" id="GO:0050660">
    <property type="term" value="F:flavin adenine dinucleotide binding"/>
    <property type="evidence" value="ECO:0007669"/>
    <property type="project" value="InterPro"/>
</dbReference>
<dbReference type="InterPro" id="IPR046373">
    <property type="entry name" value="Acyl-CoA_Oxase/DH_mid-dom_sf"/>
</dbReference>
<dbReference type="InterPro" id="IPR009100">
    <property type="entry name" value="AcylCoA_DH/oxidase_NM_dom_sf"/>
</dbReference>
<accession>A0A7R9L0X1</accession>
<keyword evidence="3" id="KW-0274">FAD</keyword>
<gene>
    <name evidence="5" type="ORF">OSB1V03_LOCUS13404</name>
</gene>
<evidence type="ECO:0000256" key="2">
    <source>
        <dbReference type="ARBA" id="ARBA00022630"/>
    </source>
</evidence>
<dbReference type="PANTHER" id="PTHR43884:SF11">
    <property type="entry name" value="VERY LONG-CHAIN SPECIFIC ACYL-COA DEHYDROGENASE, MITOCHONDRIAL"/>
    <property type="match status" value="1"/>
</dbReference>
<dbReference type="GO" id="GO:0017099">
    <property type="term" value="F:very-long-chain fatty acyl-CoA dehydrogenase activity"/>
    <property type="evidence" value="ECO:0007669"/>
    <property type="project" value="TreeGrafter"/>
</dbReference>
<comment type="cofactor">
    <cofactor evidence="1">
        <name>FAD</name>
        <dbReference type="ChEBI" id="CHEBI:57692"/>
    </cofactor>
</comment>
<dbReference type="OrthoDB" id="434771at2759"/>
<dbReference type="GO" id="GO:0000062">
    <property type="term" value="F:fatty-acyl-CoA binding"/>
    <property type="evidence" value="ECO:0007669"/>
    <property type="project" value="TreeGrafter"/>
</dbReference>
<dbReference type="Pfam" id="PF02770">
    <property type="entry name" value="Acyl-CoA_dh_M"/>
    <property type="match status" value="1"/>
</dbReference>
<keyword evidence="6" id="KW-1185">Reference proteome</keyword>
<reference evidence="5" key="1">
    <citation type="submission" date="2020-11" db="EMBL/GenBank/DDBJ databases">
        <authorList>
            <person name="Tran Van P."/>
        </authorList>
    </citation>
    <scope>NUCLEOTIDE SEQUENCE</scope>
</reference>
<feature type="domain" description="Acyl-CoA oxidase/dehydrogenase middle" evidence="4">
    <location>
        <begin position="170"/>
        <end position="238"/>
    </location>
</feature>
<dbReference type="InterPro" id="IPR006091">
    <property type="entry name" value="Acyl-CoA_Oxase/DH_mid-dom"/>
</dbReference>
<dbReference type="Gene3D" id="2.40.110.10">
    <property type="entry name" value="Butyryl-CoA Dehydrogenase, subunit A, domain 2"/>
    <property type="match status" value="1"/>
</dbReference>
<dbReference type="Gene3D" id="1.10.540.10">
    <property type="entry name" value="Acyl-CoA dehydrogenase/oxidase, N-terminal domain"/>
    <property type="match status" value="1"/>
</dbReference>
<feature type="non-terminal residue" evidence="5">
    <location>
        <position position="1"/>
    </location>
</feature>
<dbReference type="Proteomes" id="UP000759131">
    <property type="component" value="Unassembled WGS sequence"/>
</dbReference>
<dbReference type="PANTHER" id="PTHR43884">
    <property type="entry name" value="ACYL-COA DEHYDROGENASE"/>
    <property type="match status" value="1"/>
</dbReference>
<evidence type="ECO:0000256" key="3">
    <source>
        <dbReference type="ARBA" id="ARBA00022827"/>
    </source>
</evidence>
<dbReference type="InterPro" id="IPR037069">
    <property type="entry name" value="AcylCoA_DH/ox_N_sf"/>
</dbReference>
<protein>
    <recommendedName>
        <fullName evidence="4">Acyl-CoA oxidase/dehydrogenase middle domain-containing protein</fullName>
    </recommendedName>
</protein>
<evidence type="ECO:0000256" key="1">
    <source>
        <dbReference type="ARBA" id="ARBA00001974"/>
    </source>
</evidence>
<dbReference type="SUPFAM" id="SSF56645">
    <property type="entry name" value="Acyl-CoA dehydrogenase NM domain-like"/>
    <property type="match status" value="1"/>
</dbReference>
<name>A0A7R9L0X1_9ACAR</name>
<organism evidence="5">
    <name type="scientific">Medioppia subpectinata</name>
    <dbReference type="NCBI Taxonomy" id="1979941"/>
    <lineage>
        <taxon>Eukaryota</taxon>
        <taxon>Metazoa</taxon>
        <taxon>Ecdysozoa</taxon>
        <taxon>Arthropoda</taxon>
        <taxon>Chelicerata</taxon>
        <taxon>Arachnida</taxon>
        <taxon>Acari</taxon>
        <taxon>Acariformes</taxon>
        <taxon>Sarcoptiformes</taxon>
        <taxon>Oribatida</taxon>
        <taxon>Brachypylina</taxon>
        <taxon>Oppioidea</taxon>
        <taxon>Oppiidae</taxon>
        <taxon>Medioppia</taxon>
    </lineage>
</organism>
<proteinExistence type="predicted"/>
<evidence type="ECO:0000259" key="4">
    <source>
        <dbReference type="Pfam" id="PF02770"/>
    </source>
</evidence>
<evidence type="ECO:0000313" key="6">
    <source>
        <dbReference type="Proteomes" id="UP000759131"/>
    </source>
</evidence>
<dbReference type="EMBL" id="OC866525">
    <property type="protein sequence ID" value="CAD7633005.1"/>
    <property type="molecule type" value="Genomic_DNA"/>
</dbReference>
<evidence type="ECO:0000313" key="5">
    <source>
        <dbReference type="EMBL" id="CAD7633005.1"/>
    </source>
</evidence>
<sequence length="239" mass="26507">MNSLITFIRHQSTSPTGADVAFKDCAKWWAKSETIPSFMMKLIGRQCNDGQQVESPHVLLADDILTVKKAITCGCKWTEPMIANKNVWTILGEMGSYGVRVSADDFGFMRAQKGPNVWQDMVYKTIKMLGTAQHKMKWLPDLASGKRIGGFCVNDNIFPAQNISVFLAIGLDFVSIKTRAVLSPDGKHYILNGSKIFESNERDANLFVVWVKMPVTFGSMANKISAVLVVERGPGVTLR</sequence>
<dbReference type="AlphaFoldDB" id="A0A7R9L0X1"/>
<keyword evidence="2" id="KW-0285">Flavoprotein</keyword>
<dbReference type="EMBL" id="CAJPIZ010011950">
    <property type="protein sequence ID" value="CAG2113435.1"/>
    <property type="molecule type" value="Genomic_DNA"/>
</dbReference>